<proteinExistence type="predicted"/>
<dbReference type="AlphaFoldDB" id="A0AAV7RFF0"/>
<feature type="region of interest" description="Disordered" evidence="1">
    <location>
        <begin position="1"/>
        <end position="121"/>
    </location>
</feature>
<dbReference type="Proteomes" id="UP001066276">
    <property type="component" value="Chromosome 5"/>
</dbReference>
<gene>
    <name evidence="2" type="ORF">NDU88_003016</name>
</gene>
<sequence>MESASPKMPAADLESASPTHAQKQQSHKEEVRQAPGFPLPLNFTQPSNWLRDVHQQHKASAHWKQVFAQRPQRGQWQRHPSKPSRLEGSESRTEVGQAQQGRHPYVLVLSEDRKKNRRNAG</sequence>
<organism evidence="2 3">
    <name type="scientific">Pleurodeles waltl</name>
    <name type="common">Iberian ribbed newt</name>
    <dbReference type="NCBI Taxonomy" id="8319"/>
    <lineage>
        <taxon>Eukaryota</taxon>
        <taxon>Metazoa</taxon>
        <taxon>Chordata</taxon>
        <taxon>Craniata</taxon>
        <taxon>Vertebrata</taxon>
        <taxon>Euteleostomi</taxon>
        <taxon>Amphibia</taxon>
        <taxon>Batrachia</taxon>
        <taxon>Caudata</taxon>
        <taxon>Salamandroidea</taxon>
        <taxon>Salamandridae</taxon>
        <taxon>Pleurodelinae</taxon>
        <taxon>Pleurodeles</taxon>
    </lineage>
</organism>
<evidence type="ECO:0000256" key="1">
    <source>
        <dbReference type="SAM" id="MobiDB-lite"/>
    </source>
</evidence>
<name>A0AAV7RFF0_PLEWA</name>
<protein>
    <submittedName>
        <fullName evidence="2">Uncharacterized protein</fullName>
    </submittedName>
</protein>
<accession>A0AAV7RFF0</accession>
<evidence type="ECO:0000313" key="2">
    <source>
        <dbReference type="EMBL" id="KAJ1150220.1"/>
    </source>
</evidence>
<keyword evidence="3" id="KW-1185">Reference proteome</keyword>
<dbReference type="EMBL" id="JANPWB010000009">
    <property type="protein sequence ID" value="KAJ1150220.1"/>
    <property type="molecule type" value="Genomic_DNA"/>
</dbReference>
<evidence type="ECO:0000313" key="3">
    <source>
        <dbReference type="Proteomes" id="UP001066276"/>
    </source>
</evidence>
<reference evidence="2" key="1">
    <citation type="journal article" date="2022" name="bioRxiv">
        <title>Sequencing and chromosome-scale assembly of the giantPleurodeles waltlgenome.</title>
        <authorList>
            <person name="Brown T."/>
            <person name="Elewa A."/>
            <person name="Iarovenko S."/>
            <person name="Subramanian E."/>
            <person name="Araus A.J."/>
            <person name="Petzold A."/>
            <person name="Susuki M."/>
            <person name="Suzuki K.-i.T."/>
            <person name="Hayashi T."/>
            <person name="Toyoda A."/>
            <person name="Oliveira C."/>
            <person name="Osipova E."/>
            <person name="Leigh N.D."/>
            <person name="Simon A."/>
            <person name="Yun M.H."/>
        </authorList>
    </citation>
    <scope>NUCLEOTIDE SEQUENCE</scope>
    <source>
        <strain evidence="2">20211129_DDA</strain>
        <tissue evidence="2">Liver</tissue>
    </source>
</reference>
<feature type="compositionally biased region" description="Basic and acidic residues" evidence="1">
    <location>
        <begin position="84"/>
        <end position="93"/>
    </location>
</feature>
<comment type="caution">
    <text evidence="2">The sequence shown here is derived from an EMBL/GenBank/DDBJ whole genome shotgun (WGS) entry which is preliminary data.</text>
</comment>